<dbReference type="RefSeq" id="WP_064002925.1">
    <property type="nucleotide sequence ID" value="NZ_LSTV01000003.1"/>
</dbReference>
<reference evidence="1 2" key="1">
    <citation type="submission" date="2016-02" db="EMBL/GenBank/DDBJ databases">
        <authorList>
            <person name="Wen L."/>
            <person name="He K."/>
            <person name="Yang H."/>
        </authorList>
    </citation>
    <scope>NUCLEOTIDE SEQUENCE [LARGE SCALE GENOMIC DNA]</scope>
    <source>
        <strain evidence="1 2">CD11_3</strain>
    </source>
</reference>
<comment type="caution">
    <text evidence="1">The sequence shown here is derived from an EMBL/GenBank/DDBJ whole genome shotgun (WGS) entry which is preliminary data.</text>
</comment>
<protein>
    <recommendedName>
        <fullName evidence="3">Alpha/beta hydrolase</fullName>
    </recommendedName>
</protein>
<dbReference type="AlphaFoldDB" id="A0A177KAQ1"/>
<evidence type="ECO:0008006" key="3">
    <source>
        <dbReference type="Google" id="ProtNLM"/>
    </source>
</evidence>
<sequence>MRLYVHSADRDGASAWPSSGPGDAQYLPLDLTLPLDSLSAAPMDAAPRGVTVFAHSAAAVPVALAAARLSPRALVLVEPALYDIARGHPAIEAHIAEITRAKAFADTSDLFGYWSIVRPLMFGGAADPARWESERAGVARFAARRPPWGFGVDAAMLRGIPTLVVTGGWNAEYDAIAEVLEQHGAHRRTLTGHGHRPQDHSDFAATVETFLADV</sequence>
<evidence type="ECO:0000313" key="2">
    <source>
        <dbReference type="Proteomes" id="UP000076998"/>
    </source>
</evidence>
<dbReference type="SUPFAM" id="SSF53474">
    <property type="entry name" value="alpha/beta-Hydrolases"/>
    <property type="match status" value="1"/>
</dbReference>
<dbReference type="OrthoDB" id="9804723at2"/>
<dbReference type="EMBL" id="LSTV01000003">
    <property type="protein sequence ID" value="OAH49681.1"/>
    <property type="molecule type" value="Genomic_DNA"/>
</dbReference>
<gene>
    <name evidence="1" type="ORF">AYL44_08760</name>
</gene>
<dbReference type="InterPro" id="IPR029058">
    <property type="entry name" value="AB_hydrolase_fold"/>
</dbReference>
<dbReference type="Proteomes" id="UP000076998">
    <property type="component" value="Unassembled WGS sequence"/>
</dbReference>
<name>A0A177KAQ1_9MICO</name>
<organism evidence="1 2">
    <name type="scientific">Microbacterium oleivorans</name>
    <dbReference type="NCBI Taxonomy" id="273677"/>
    <lineage>
        <taxon>Bacteria</taxon>
        <taxon>Bacillati</taxon>
        <taxon>Actinomycetota</taxon>
        <taxon>Actinomycetes</taxon>
        <taxon>Micrococcales</taxon>
        <taxon>Microbacteriaceae</taxon>
        <taxon>Microbacterium</taxon>
    </lineage>
</organism>
<evidence type="ECO:0000313" key="1">
    <source>
        <dbReference type="EMBL" id="OAH49681.1"/>
    </source>
</evidence>
<proteinExistence type="predicted"/>
<accession>A0A177KAQ1</accession>